<sequence>MIFVVVPIEFFATYSSSFRRHKDHRNDMVKTTPVPTTAPFRFLDLPGELRNNIYELCAPPTSSIEIHLCSASSTLNDHWYNSHRALTLVNRHIRKEFLPIYYSGRELSVPFQYLGEAAATYMNPRSGPKVTTSRARFAYPVRKHCADIKPFLTACVEKDFQLNSSVWNDPRPMERTKELVKFDQFVQRYQEKINPTWRRYMQESVVAVELDMHRVAISIWIKFDLTLQRANCYYLTHVPKRSGKAIRLWIKETECALPEGWHITLKSQEGK</sequence>
<feature type="domain" description="2EXR" evidence="1">
    <location>
        <begin position="41"/>
        <end position="125"/>
    </location>
</feature>
<dbReference type="InterPro" id="IPR045518">
    <property type="entry name" value="2EXR"/>
</dbReference>
<evidence type="ECO:0000313" key="2">
    <source>
        <dbReference type="EMBL" id="KAF2634063.1"/>
    </source>
</evidence>
<protein>
    <recommendedName>
        <fullName evidence="1">2EXR domain-containing protein</fullName>
    </recommendedName>
</protein>
<gene>
    <name evidence="2" type="ORF">P280DRAFT_554846</name>
</gene>
<name>A0A6A6RGG1_9PLEO</name>
<dbReference type="PANTHER" id="PTHR42085">
    <property type="entry name" value="F-BOX DOMAIN-CONTAINING PROTEIN"/>
    <property type="match status" value="1"/>
</dbReference>
<keyword evidence="3" id="KW-1185">Reference proteome</keyword>
<dbReference type="Proteomes" id="UP000799753">
    <property type="component" value="Unassembled WGS sequence"/>
</dbReference>
<accession>A0A6A6RGG1</accession>
<dbReference type="AlphaFoldDB" id="A0A6A6RGG1"/>
<proteinExistence type="predicted"/>
<organism evidence="2 3">
    <name type="scientific">Massarina eburnea CBS 473.64</name>
    <dbReference type="NCBI Taxonomy" id="1395130"/>
    <lineage>
        <taxon>Eukaryota</taxon>
        <taxon>Fungi</taxon>
        <taxon>Dikarya</taxon>
        <taxon>Ascomycota</taxon>
        <taxon>Pezizomycotina</taxon>
        <taxon>Dothideomycetes</taxon>
        <taxon>Pleosporomycetidae</taxon>
        <taxon>Pleosporales</taxon>
        <taxon>Massarineae</taxon>
        <taxon>Massarinaceae</taxon>
        <taxon>Massarina</taxon>
    </lineage>
</organism>
<dbReference type="PANTHER" id="PTHR42085:SF1">
    <property type="entry name" value="F-BOX DOMAIN-CONTAINING PROTEIN"/>
    <property type="match status" value="1"/>
</dbReference>
<evidence type="ECO:0000259" key="1">
    <source>
        <dbReference type="Pfam" id="PF20150"/>
    </source>
</evidence>
<dbReference type="OrthoDB" id="3801080at2759"/>
<dbReference type="InterPro" id="IPR038883">
    <property type="entry name" value="AN11006-like"/>
</dbReference>
<dbReference type="Pfam" id="PF20150">
    <property type="entry name" value="2EXR"/>
    <property type="match status" value="1"/>
</dbReference>
<reference evidence="2" key="1">
    <citation type="journal article" date="2020" name="Stud. Mycol.">
        <title>101 Dothideomycetes genomes: a test case for predicting lifestyles and emergence of pathogens.</title>
        <authorList>
            <person name="Haridas S."/>
            <person name="Albert R."/>
            <person name="Binder M."/>
            <person name="Bloem J."/>
            <person name="Labutti K."/>
            <person name="Salamov A."/>
            <person name="Andreopoulos B."/>
            <person name="Baker S."/>
            <person name="Barry K."/>
            <person name="Bills G."/>
            <person name="Bluhm B."/>
            <person name="Cannon C."/>
            <person name="Castanera R."/>
            <person name="Culley D."/>
            <person name="Daum C."/>
            <person name="Ezra D."/>
            <person name="Gonzalez J."/>
            <person name="Henrissat B."/>
            <person name="Kuo A."/>
            <person name="Liang C."/>
            <person name="Lipzen A."/>
            <person name="Lutzoni F."/>
            <person name="Magnuson J."/>
            <person name="Mondo S."/>
            <person name="Nolan M."/>
            <person name="Ohm R."/>
            <person name="Pangilinan J."/>
            <person name="Park H.-J."/>
            <person name="Ramirez L."/>
            <person name="Alfaro M."/>
            <person name="Sun H."/>
            <person name="Tritt A."/>
            <person name="Yoshinaga Y."/>
            <person name="Zwiers L.-H."/>
            <person name="Turgeon B."/>
            <person name="Goodwin S."/>
            <person name="Spatafora J."/>
            <person name="Crous P."/>
            <person name="Grigoriev I."/>
        </authorList>
    </citation>
    <scope>NUCLEOTIDE SEQUENCE</scope>
    <source>
        <strain evidence="2">CBS 473.64</strain>
    </source>
</reference>
<evidence type="ECO:0000313" key="3">
    <source>
        <dbReference type="Proteomes" id="UP000799753"/>
    </source>
</evidence>
<dbReference type="EMBL" id="MU006878">
    <property type="protein sequence ID" value="KAF2634063.1"/>
    <property type="molecule type" value="Genomic_DNA"/>
</dbReference>